<dbReference type="AlphaFoldDB" id="B9RYL8"/>
<sequence>MEVDCVIGKEGGSKETSGINGGFAHTDPECASGMNLEVYGSELSTWTMTSQKTYVGRALDLTPARINEFNLLELSWAG</sequence>
<proteinExistence type="predicted"/>
<name>B9RYL8_RICCO</name>
<dbReference type="EMBL" id="EQ973831">
    <property type="protein sequence ID" value="EEF43555.1"/>
    <property type="molecule type" value="Genomic_DNA"/>
</dbReference>
<dbReference type="InParanoid" id="B9RYL8"/>
<evidence type="ECO:0000313" key="1">
    <source>
        <dbReference type="EMBL" id="EEF43555.1"/>
    </source>
</evidence>
<evidence type="ECO:0000313" key="2">
    <source>
        <dbReference type="Proteomes" id="UP000008311"/>
    </source>
</evidence>
<reference evidence="2" key="1">
    <citation type="journal article" date="2010" name="Nat. Biotechnol.">
        <title>Draft genome sequence of the oilseed species Ricinus communis.</title>
        <authorList>
            <person name="Chan A.P."/>
            <person name="Crabtree J."/>
            <person name="Zhao Q."/>
            <person name="Lorenzi H."/>
            <person name="Orvis J."/>
            <person name="Puiu D."/>
            <person name="Melake-Berhan A."/>
            <person name="Jones K.M."/>
            <person name="Redman J."/>
            <person name="Chen G."/>
            <person name="Cahoon E.B."/>
            <person name="Gedil M."/>
            <person name="Stanke M."/>
            <person name="Haas B.J."/>
            <person name="Wortman J.R."/>
            <person name="Fraser-Liggett C.M."/>
            <person name="Ravel J."/>
            <person name="Rabinowicz P.D."/>
        </authorList>
    </citation>
    <scope>NUCLEOTIDE SEQUENCE [LARGE SCALE GENOMIC DNA]</scope>
    <source>
        <strain evidence="2">cv. Hale</strain>
    </source>
</reference>
<keyword evidence="2" id="KW-1185">Reference proteome</keyword>
<dbReference type="Proteomes" id="UP000008311">
    <property type="component" value="Unassembled WGS sequence"/>
</dbReference>
<accession>B9RYL8</accession>
<protein>
    <submittedName>
        <fullName evidence="1">Uncharacterized protein</fullName>
    </submittedName>
</protein>
<gene>
    <name evidence="1" type="ORF">RCOM_1130830</name>
</gene>
<organism evidence="1 2">
    <name type="scientific">Ricinus communis</name>
    <name type="common">Castor bean</name>
    <dbReference type="NCBI Taxonomy" id="3988"/>
    <lineage>
        <taxon>Eukaryota</taxon>
        <taxon>Viridiplantae</taxon>
        <taxon>Streptophyta</taxon>
        <taxon>Embryophyta</taxon>
        <taxon>Tracheophyta</taxon>
        <taxon>Spermatophyta</taxon>
        <taxon>Magnoliopsida</taxon>
        <taxon>eudicotyledons</taxon>
        <taxon>Gunneridae</taxon>
        <taxon>Pentapetalae</taxon>
        <taxon>rosids</taxon>
        <taxon>fabids</taxon>
        <taxon>Malpighiales</taxon>
        <taxon>Euphorbiaceae</taxon>
        <taxon>Acalyphoideae</taxon>
        <taxon>Acalypheae</taxon>
        <taxon>Ricinus</taxon>
    </lineage>
</organism>